<protein>
    <recommendedName>
        <fullName evidence="3">HEAT repeat protein</fullName>
    </recommendedName>
</protein>
<comment type="caution">
    <text evidence="1">The sequence shown here is derived from an EMBL/GenBank/DDBJ whole genome shotgun (WGS) entry which is preliminary data.</text>
</comment>
<evidence type="ECO:0000313" key="1">
    <source>
        <dbReference type="EMBL" id="TCO43384.1"/>
    </source>
</evidence>
<name>A0A4R2IFC6_9GAMM</name>
<gene>
    <name evidence="1" type="ORF">EV148_101808</name>
</gene>
<proteinExistence type="predicted"/>
<evidence type="ECO:0008006" key="3">
    <source>
        <dbReference type="Google" id="ProtNLM"/>
    </source>
</evidence>
<reference evidence="1 2" key="1">
    <citation type="journal article" date="2015" name="Stand. Genomic Sci.">
        <title>Genomic Encyclopedia of Bacterial and Archaeal Type Strains, Phase III: the genomes of soil and plant-associated and newly described type strains.</title>
        <authorList>
            <person name="Whitman W.B."/>
            <person name="Woyke T."/>
            <person name="Klenk H.P."/>
            <person name="Zhou Y."/>
            <person name="Lilburn T.G."/>
            <person name="Beck B.J."/>
            <person name="De Vos P."/>
            <person name="Vandamme P."/>
            <person name="Eisen J.A."/>
            <person name="Garrity G."/>
            <person name="Hugenholtz P."/>
            <person name="Kyrpides N.C."/>
        </authorList>
    </citation>
    <scope>NUCLEOTIDE SEQUENCE [LARGE SCALE GENOMIC DNA]</scope>
    <source>
        <strain evidence="1 2">A3</strain>
    </source>
</reference>
<dbReference type="AlphaFoldDB" id="A0A4R2IFC6"/>
<accession>A0A4R2IFC6</accession>
<organism evidence="1 2">
    <name type="scientific">Dokdonella fugitiva</name>
    <dbReference type="NCBI Taxonomy" id="328517"/>
    <lineage>
        <taxon>Bacteria</taxon>
        <taxon>Pseudomonadati</taxon>
        <taxon>Pseudomonadota</taxon>
        <taxon>Gammaproteobacteria</taxon>
        <taxon>Lysobacterales</taxon>
        <taxon>Rhodanobacteraceae</taxon>
        <taxon>Dokdonella</taxon>
    </lineage>
</organism>
<dbReference type="EMBL" id="SLWQ01000001">
    <property type="protein sequence ID" value="TCO43384.1"/>
    <property type="molecule type" value="Genomic_DNA"/>
</dbReference>
<dbReference type="Proteomes" id="UP000294862">
    <property type="component" value="Unassembled WGS sequence"/>
</dbReference>
<evidence type="ECO:0000313" key="2">
    <source>
        <dbReference type="Proteomes" id="UP000294862"/>
    </source>
</evidence>
<keyword evidence="2" id="KW-1185">Reference proteome</keyword>
<sequence length="302" mass="33162">MKSPTAGQAAIFCRAASSSSDDLPEAASCIESVAVSGADWLRQDGADTRRHFEHALGRLQRSATLGRLVSGEISRLAHDGAYIPERVVPGRLSLYENADCRLDLVTTRTSAEQPSTFLYSNTTSLVHVSLDDSARVSISAYQAPRVERNDTFVAGATLELIEQRNLGRYDAIRASADGLTAHDLCSDRPSVLLRIALKRELPFVWGFDREVLAAKFYYPSDVGASRRALAIDFLLATSHPRLAELCSLLRASQWHFLRWRAIQVMAREGFATVDELMQGACGDDHPEIRAAARDALDQMAQA</sequence>